<keyword evidence="1" id="KW-1133">Transmembrane helix</keyword>
<protein>
    <recommendedName>
        <fullName evidence="2">Peptidase MA-like domain-containing protein</fullName>
    </recommendedName>
</protein>
<dbReference type="RefSeq" id="WP_353893258.1">
    <property type="nucleotide sequence ID" value="NZ_CP159485.1"/>
</dbReference>
<gene>
    <name evidence="3" type="ORF">PRVXH_002677</name>
</gene>
<evidence type="ECO:0000313" key="3">
    <source>
        <dbReference type="EMBL" id="XCI28706.1"/>
    </source>
</evidence>
<reference evidence="3" key="2">
    <citation type="submission" date="2024-06" db="EMBL/GenBank/DDBJ databases">
        <authorList>
            <person name="Petrova K.O."/>
            <person name="Toshchakov S.V."/>
            <person name="Boltjanskaja Y.V."/>
            <person name="Kevbrin V.V."/>
        </authorList>
    </citation>
    <scope>NUCLEOTIDE SEQUENCE</scope>
    <source>
        <strain evidence="3">Z-710</strain>
    </source>
</reference>
<sequence length="293" mass="34799">MKLFKKDSNAKVLLFISAIVFTVMMLDVNPVNLSYKPIKDATSAYHRNVAYRNWESTEGEFVELRYKQVDRKHSDFMQSLGDKMYLHLQDKYNFKPKTTPLIVIYPTQQKMLQSLGWDSDKSVSGVYQSGTIRLLSPTQWYRNEVDLETTQQFYKKNGPLLHEMTHYFVDEMTFGNYPTWYTEAVAQLEEYKKFNIQWLDDQNTDPQELYPLEKLVDNFYAVENQSLAYRQALVIAIFMEDKFGHNIHKELLDKMDVRISFEQALKITTGTTQEELKYKWQSWILQNRNKYFG</sequence>
<keyword evidence="1" id="KW-0472">Membrane</keyword>
<feature type="domain" description="Peptidase MA-like" evidence="2">
    <location>
        <begin position="158"/>
        <end position="285"/>
    </location>
</feature>
<dbReference type="AlphaFoldDB" id="A0AAU8HSZ7"/>
<reference evidence="3" key="1">
    <citation type="journal article" date="2018" name="Antonie Van Leeuwenhoek">
        <title>Proteinivorax hydrogeniformans sp. nov., an anaerobic, haloalkaliphilic bacterium fermenting proteinaceous compounds with high hydrogen production.</title>
        <authorList>
            <person name="Boltyanskaya Y."/>
            <person name="Detkova E."/>
            <person name="Pimenov N."/>
            <person name="Kevbrin V."/>
        </authorList>
    </citation>
    <scope>NUCLEOTIDE SEQUENCE</scope>
    <source>
        <strain evidence="3">Z-710</strain>
    </source>
</reference>
<name>A0AAU8HSZ7_9FIRM</name>
<dbReference type="EMBL" id="CP159485">
    <property type="protein sequence ID" value="XCI28706.1"/>
    <property type="molecule type" value="Genomic_DNA"/>
</dbReference>
<evidence type="ECO:0000259" key="2">
    <source>
        <dbReference type="Pfam" id="PF13485"/>
    </source>
</evidence>
<evidence type="ECO:0000256" key="1">
    <source>
        <dbReference type="SAM" id="Phobius"/>
    </source>
</evidence>
<dbReference type="Pfam" id="PF13485">
    <property type="entry name" value="Peptidase_MA_2"/>
    <property type="match status" value="1"/>
</dbReference>
<accession>A0AAU8HSZ7</accession>
<feature type="transmembrane region" description="Helical" evidence="1">
    <location>
        <begin position="12"/>
        <end position="31"/>
    </location>
</feature>
<proteinExistence type="predicted"/>
<keyword evidence="1" id="KW-0812">Transmembrane</keyword>
<organism evidence="3">
    <name type="scientific">Proteinivorax hydrogeniformans</name>
    <dbReference type="NCBI Taxonomy" id="1826727"/>
    <lineage>
        <taxon>Bacteria</taxon>
        <taxon>Bacillati</taxon>
        <taxon>Bacillota</taxon>
        <taxon>Clostridia</taxon>
        <taxon>Eubacteriales</taxon>
        <taxon>Proteinivoracaceae</taxon>
        <taxon>Proteinivorax</taxon>
    </lineage>
</organism>
<dbReference type="InterPro" id="IPR039568">
    <property type="entry name" value="Peptidase_MA-like_dom"/>
</dbReference>